<name>A0ABQ9YNI5_9CRUS</name>
<reference evidence="2 3" key="1">
    <citation type="journal article" date="2023" name="Nucleic Acids Res.">
        <title>The hologenome of Daphnia magna reveals possible DNA methylation and microbiome-mediated evolution of the host genome.</title>
        <authorList>
            <person name="Chaturvedi A."/>
            <person name="Li X."/>
            <person name="Dhandapani V."/>
            <person name="Marshall H."/>
            <person name="Kissane S."/>
            <person name="Cuenca-Cambronero M."/>
            <person name="Asole G."/>
            <person name="Calvet F."/>
            <person name="Ruiz-Romero M."/>
            <person name="Marangio P."/>
            <person name="Guigo R."/>
            <person name="Rago D."/>
            <person name="Mirbahai L."/>
            <person name="Eastwood N."/>
            <person name="Colbourne J.K."/>
            <person name="Zhou J."/>
            <person name="Mallon E."/>
            <person name="Orsini L."/>
        </authorList>
    </citation>
    <scope>NUCLEOTIDE SEQUENCE [LARGE SCALE GENOMIC DNA]</scope>
    <source>
        <strain evidence="2">LRV0_1</strain>
    </source>
</reference>
<feature type="compositionally biased region" description="Polar residues" evidence="1">
    <location>
        <begin position="61"/>
        <end position="70"/>
    </location>
</feature>
<accession>A0ABQ9YNI5</accession>
<dbReference type="EMBL" id="JAOYFB010000001">
    <property type="protein sequence ID" value="KAK4002174.1"/>
    <property type="molecule type" value="Genomic_DNA"/>
</dbReference>
<comment type="caution">
    <text evidence="2">The sequence shown here is derived from an EMBL/GenBank/DDBJ whole genome shotgun (WGS) entry which is preliminary data.</text>
</comment>
<dbReference type="InterPro" id="IPR013783">
    <property type="entry name" value="Ig-like_fold"/>
</dbReference>
<proteinExistence type="predicted"/>
<dbReference type="Proteomes" id="UP001234178">
    <property type="component" value="Unassembled WGS sequence"/>
</dbReference>
<protein>
    <submittedName>
        <fullName evidence="2">Uncharacterized protein</fullName>
    </submittedName>
</protein>
<evidence type="ECO:0000313" key="3">
    <source>
        <dbReference type="Proteomes" id="UP001234178"/>
    </source>
</evidence>
<dbReference type="Gene3D" id="2.60.40.10">
    <property type="entry name" value="Immunoglobulins"/>
    <property type="match status" value="1"/>
</dbReference>
<organism evidence="2 3">
    <name type="scientific">Daphnia magna</name>
    <dbReference type="NCBI Taxonomy" id="35525"/>
    <lineage>
        <taxon>Eukaryota</taxon>
        <taxon>Metazoa</taxon>
        <taxon>Ecdysozoa</taxon>
        <taxon>Arthropoda</taxon>
        <taxon>Crustacea</taxon>
        <taxon>Branchiopoda</taxon>
        <taxon>Diplostraca</taxon>
        <taxon>Cladocera</taxon>
        <taxon>Anomopoda</taxon>
        <taxon>Daphniidae</taxon>
        <taxon>Daphnia</taxon>
    </lineage>
</organism>
<evidence type="ECO:0000256" key="1">
    <source>
        <dbReference type="SAM" id="MobiDB-lite"/>
    </source>
</evidence>
<gene>
    <name evidence="2" type="ORF">OUZ56_004020</name>
</gene>
<evidence type="ECO:0000313" key="2">
    <source>
        <dbReference type="EMBL" id="KAK4002174.1"/>
    </source>
</evidence>
<sequence>MRSISPKSEAQSVVADIPWDGALVGPSFDTGPESVVVSVGSTAYLACRVRQLGDRKVSHFTHAQNANPSRRTSHAFSRFSV</sequence>
<feature type="region of interest" description="Disordered" evidence="1">
    <location>
        <begin position="60"/>
        <end position="81"/>
    </location>
</feature>
<keyword evidence="3" id="KW-1185">Reference proteome</keyword>